<keyword evidence="2" id="KW-1185">Reference proteome</keyword>
<dbReference type="Proteomes" id="UP000608420">
    <property type="component" value="Unassembled WGS sequence"/>
</dbReference>
<organism evidence="1 2">
    <name type="scientific">Paenibacillus aceti</name>
    <dbReference type="NCBI Taxonomy" id="1820010"/>
    <lineage>
        <taxon>Bacteria</taxon>
        <taxon>Bacillati</taxon>
        <taxon>Bacillota</taxon>
        <taxon>Bacilli</taxon>
        <taxon>Bacillales</taxon>
        <taxon>Paenibacillaceae</taxon>
        <taxon>Paenibacillus</taxon>
    </lineage>
</organism>
<dbReference type="RefSeq" id="WP_120464074.1">
    <property type="nucleotide sequence ID" value="NZ_BMIW01000026.1"/>
</dbReference>
<name>A0ABQ1W0F4_9BACL</name>
<reference evidence="2" key="1">
    <citation type="journal article" date="2019" name="Int. J. Syst. Evol. Microbiol.">
        <title>The Global Catalogue of Microorganisms (GCM) 10K type strain sequencing project: providing services to taxonomists for standard genome sequencing and annotation.</title>
        <authorList>
            <consortium name="The Broad Institute Genomics Platform"/>
            <consortium name="The Broad Institute Genome Sequencing Center for Infectious Disease"/>
            <person name="Wu L."/>
            <person name="Ma J."/>
        </authorList>
    </citation>
    <scope>NUCLEOTIDE SEQUENCE [LARGE SCALE GENOMIC DNA]</scope>
    <source>
        <strain evidence="2">CGMCC 1.15420</strain>
    </source>
</reference>
<proteinExistence type="predicted"/>
<accession>A0ABQ1W0F4</accession>
<dbReference type="EMBL" id="BMIW01000026">
    <property type="protein sequence ID" value="GGG08597.1"/>
    <property type="molecule type" value="Genomic_DNA"/>
</dbReference>
<protein>
    <recommendedName>
        <fullName evidence="3">DUF1902 domain-containing protein</fullName>
    </recommendedName>
</protein>
<evidence type="ECO:0008006" key="3">
    <source>
        <dbReference type="Google" id="ProtNLM"/>
    </source>
</evidence>
<evidence type="ECO:0000313" key="1">
    <source>
        <dbReference type="EMBL" id="GGG08597.1"/>
    </source>
</evidence>
<comment type="caution">
    <text evidence="1">The sequence shown here is derived from an EMBL/GenBank/DDBJ whole genome shotgun (WGS) entry which is preliminary data.</text>
</comment>
<sequence length="71" mass="8037">MRHEEHRYTCVLDRAGWRITLDVYTPLPVTNDELLPLAIAGAIEDLKHVGIEATPDEFAPVGWKEVPAHDF</sequence>
<evidence type="ECO:0000313" key="2">
    <source>
        <dbReference type="Proteomes" id="UP000608420"/>
    </source>
</evidence>
<gene>
    <name evidence="1" type="ORF">GCM10010913_32950</name>
</gene>